<dbReference type="PANTHER" id="PTHR13939:SF0">
    <property type="entry name" value="NMN AMIDOHYDROLASE-LIKE PROTEIN YFAY"/>
    <property type="match status" value="1"/>
</dbReference>
<dbReference type="AlphaFoldDB" id="A0A5J4ZAM6"/>
<dbReference type="InterPro" id="IPR001453">
    <property type="entry name" value="MoaB/Mog_dom"/>
</dbReference>
<dbReference type="SMART" id="SM00852">
    <property type="entry name" value="MoCF_biosynth"/>
    <property type="match status" value="1"/>
</dbReference>
<dbReference type="Proteomes" id="UP000324585">
    <property type="component" value="Unassembled WGS sequence"/>
</dbReference>
<keyword evidence="3" id="KW-1185">Reference proteome</keyword>
<dbReference type="SUPFAM" id="SSF53218">
    <property type="entry name" value="Molybdenum cofactor biosynthesis proteins"/>
    <property type="match status" value="1"/>
</dbReference>
<gene>
    <name evidence="2" type="ORF">FVE85_7408</name>
</gene>
<dbReference type="CDD" id="cd00885">
    <property type="entry name" value="cinA"/>
    <property type="match status" value="1"/>
</dbReference>
<accession>A0A5J4ZAM6</accession>
<dbReference type="Pfam" id="PF00994">
    <property type="entry name" value="MoCF_biosynth"/>
    <property type="match status" value="1"/>
</dbReference>
<dbReference type="Pfam" id="PF24102">
    <property type="entry name" value="FLAD1_M"/>
    <property type="match status" value="1"/>
</dbReference>
<proteinExistence type="predicted"/>
<dbReference type="InterPro" id="IPR056596">
    <property type="entry name" value="FLAD1_M"/>
</dbReference>
<dbReference type="EMBL" id="VRMN01000001">
    <property type="protein sequence ID" value="KAA8499823.1"/>
    <property type="molecule type" value="Genomic_DNA"/>
</dbReference>
<protein>
    <recommendedName>
        <fullName evidence="1">MoaB/Mog domain-containing protein</fullName>
    </recommendedName>
</protein>
<dbReference type="OrthoDB" id="448496at2759"/>
<dbReference type="OMA" id="MARMPRG"/>
<comment type="caution">
    <text evidence="2">The sequence shown here is derived from an EMBL/GenBank/DDBJ whole genome shotgun (WGS) entry which is preliminary data.</text>
</comment>
<organism evidence="2 3">
    <name type="scientific">Porphyridium purpureum</name>
    <name type="common">Red alga</name>
    <name type="synonym">Porphyridium cruentum</name>
    <dbReference type="NCBI Taxonomy" id="35688"/>
    <lineage>
        <taxon>Eukaryota</taxon>
        <taxon>Rhodophyta</taxon>
        <taxon>Bangiophyceae</taxon>
        <taxon>Porphyridiales</taxon>
        <taxon>Porphyridiaceae</taxon>
        <taxon>Porphyridium</taxon>
    </lineage>
</organism>
<dbReference type="InterPro" id="IPR036425">
    <property type="entry name" value="MoaB/Mog-like_dom_sf"/>
</dbReference>
<reference evidence="3" key="1">
    <citation type="journal article" date="2019" name="Nat. Commun.">
        <title>Expansion of phycobilisome linker gene families in mesophilic red algae.</title>
        <authorList>
            <person name="Lee J."/>
            <person name="Kim D."/>
            <person name="Bhattacharya D."/>
            <person name="Yoon H.S."/>
        </authorList>
    </citation>
    <scope>NUCLEOTIDE SEQUENCE [LARGE SCALE GENOMIC DNA]</scope>
    <source>
        <strain evidence="3">CCMP 1328</strain>
    </source>
</reference>
<dbReference type="PANTHER" id="PTHR13939">
    <property type="entry name" value="NICOTINAMIDE-NUCLEOTIDE AMIDOHYDROLASE PNCC"/>
    <property type="match status" value="1"/>
</dbReference>
<dbReference type="InterPro" id="IPR050101">
    <property type="entry name" value="CinA"/>
</dbReference>
<sequence>MSASGPDSPGQRNPELKTAAALIIGNELLNGKVQDTNTRFLASRLYDRGVKLMRVEIIPDDYDEIAEAVTRLSAKSDYVFTSGGIGPTLDDITYEAIARAFGLQLKLNEFTVSEMRRISPQHEINEARKRMALFPDPCELYSTDGLWVPIVCVNTNVFILPGVPWIFERMLQFNLHRFGSDETALKSSTVYTNRYEGELASELQRIADAFPLLDFGSYPRTQPDDKYNVMLTIEGADGELVRAAAAALSAAVQGAATPDALQARTGMVGDTDRTPPATD</sequence>
<evidence type="ECO:0000313" key="2">
    <source>
        <dbReference type="EMBL" id="KAA8499823.1"/>
    </source>
</evidence>
<dbReference type="Gene3D" id="3.40.980.10">
    <property type="entry name" value="MoaB/Mog-like domain"/>
    <property type="match status" value="1"/>
</dbReference>
<name>A0A5J4ZAM6_PORPP</name>
<evidence type="ECO:0000259" key="1">
    <source>
        <dbReference type="SMART" id="SM00852"/>
    </source>
</evidence>
<feature type="domain" description="MoaB/Mog" evidence="1">
    <location>
        <begin position="20"/>
        <end position="182"/>
    </location>
</feature>
<evidence type="ECO:0000313" key="3">
    <source>
        <dbReference type="Proteomes" id="UP000324585"/>
    </source>
</evidence>